<accession>A0A250ITN8</accession>
<feature type="region of interest" description="Disordered" evidence="1">
    <location>
        <begin position="1"/>
        <end position="173"/>
    </location>
</feature>
<feature type="compositionally biased region" description="Low complexity" evidence="1">
    <location>
        <begin position="41"/>
        <end position="51"/>
    </location>
</feature>
<organism evidence="2 3">
    <name type="scientific">Cystobacter fuscus</name>
    <dbReference type="NCBI Taxonomy" id="43"/>
    <lineage>
        <taxon>Bacteria</taxon>
        <taxon>Pseudomonadati</taxon>
        <taxon>Myxococcota</taxon>
        <taxon>Myxococcia</taxon>
        <taxon>Myxococcales</taxon>
        <taxon>Cystobacterineae</taxon>
        <taxon>Archangiaceae</taxon>
        <taxon>Cystobacter</taxon>
    </lineage>
</organism>
<evidence type="ECO:0000313" key="2">
    <source>
        <dbReference type="EMBL" id="ATB34638.1"/>
    </source>
</evidence>
<evidence type="ECO:0000256" key="1">
    <source>
        <dbReference type="SAM" id="MobiDB-lite"/>
    </source>
</evidence>
<reference evidence="2 3" key="1">
    <citation type="submission" date="2017-06" db="EMBL/GenBank/DDBJ databases">
        <title>Sequencing and comparative analysis of myxobacterial genomes.</title>
        <authorList>
            <person name="Rupp O."/>
            <person name="Goesmann A."/>
            <person name="Sogaard-Andersen L."/>
        </authorList>
    </citation>
    <scope>NUCLEOTIDE SEQUENCE [LARGE SCALE GENOMIC DNA]</scope>
    <source>
        <strain evidence="2 3">DSM 52655</strain>
    </source>
</reference>
<dbReference type="Proteomes" id="UP000217257">
    <property type="component" value="Chromosome"/>
</dbReference>
<sequence length="421" mass="45305">MAVRIGQPVIPKQLPSDQKLREDVRKDSRDTGKPAAGKSQGKPAAGAANAKARTEGTSAGARPLLNEGTSAGAKPLGNEGTSAGAKALQSKDGMDVGGQVGHQARLDGGQGLADKQDAKSRFQQPVRTGGAHVPTQGPTVSPFREAAVASTLEQAEQEKSEETPRGDSAREAMEGRAKLRAALMDRLLAGMKDVHGRLAKFIKNPGRLGVVNLSLVLSESSLTYELWKEPSTVPERRARMAQTLGVANSLGDNYLLQALITEVHDCFEEFKASRSGKDIRQQYDEVLELYENAGVLPVMPGFDMGPMQAELKRVGLPMEKNFLQSLLVHPRILAVGLEAEDGDDPQVMVAGLPVAQLGTIVAQLRRLNPRLTNRQVLNLMILASTDLKKGMRKVLGKAEVENVQELAKQLLRLQGVELLYP</sequence>
<feature type="compositionally biased region" description="Basic and acidic residues" evidence="1">
    <location>
        <begin position="156"/>
        <end position="173"/>
    </location>
</feature>
<dbReference type="RefSeq" id="WP_095983360.1">
    <property type="nucleotide sequence ID" value="NZ_CP022098.1"/>
</dbReference>
<name>A0A250ITN8_9BACT</name>
<gene>
    <name evidence="2" type="ORF">CYFUS_000045</name>
</gene>
<dbReference type="AlphaFoldDB" id="A0A250ITN8"/>
<protein>
    <submittedName>
        <fullName evidence="2">Uncharacterized protein</fullName>
    </submittedName>
</protein>
<proteinExistence type="predicted"/>
<feature type="compositionally biased region" description="Basic and acidic residues" evidence="1">
    <location>
        <begin position="18"/>
        <end position="32"/>
    </location>
</feature>
<evidence type="ECO:0000313" key="3">
    <source>
        <dbReference type="Proteomes" id="UP000217257"/>
    </source>
</evidence>
<dbReference type="KEGG" id="cfus:CYFUS_000045"/>
<dbReference type="EMBL" id="CP022098">
    <property type="protein sequence ID" value="ATB34638.1"/>
    <property type="molecule type" value="Genomic_DNA"/>
</dbReference>